<dbReference type="Proteomes" id="UP000271974">
    <property type="component" value="Unassembled WGS sequence"/>
</dbReference>
<dbReference type="EMBL" id="RQTK01000433">
    <property type="protein sequence ID" value="RUS79700.1"/>
    <property type="molecule type" value="Genomic_DNA"/>
</dbReference>
<sequence>EGVTVKEHSGNQVANGLIKFEAKEIENRNKLVDLDQSPTTEVPVEQTIEKADADVAPSAFQAAHKVLSMFDTPPKISGSNDLSVSQKQNGEVLSPSKMDGSSHLGNETQHSEVKAKGYPPTSYLDRASPYKGEGQGTEETALTATGKSAIARFASVPAPTGKDEIIAKPHRLSKKKSRSKKSSPKGKLTRSASFGTETEGLAKREVELDAMSVSTISSVEEEEELAAKSYPDIRYVDGDSRESPDVKKFPEAAASLEERRHSETIPPLVDRLAAARSLEDSDDHLRSISLTSSGEHVMAGSYPRGSLSVLKDGLSLKLKNQTKSIIKSLKETNILSKSASTSKLDVLFDQKRPASGLSISPPPNLESPLSPPLSPGLPEQEDEDRLFELDTTPLYSLALEVKRKLLASPDALLNPQVTKSLLASWAREVVLAVGYVSLELHTRRRQVESKAETSAQLQANTLTTDDDISHKQKKNEVDSNSDPDSSTVSRCS</sequence>
<name>A0A3S1BAR0_ELYCH</name>
<feature type="region of interest" description="Disordered" evidence="1">
    <location>
        <begin position="71"/>
        <end position="199"/>
    </location>
</feature>
<protein>
    <submittedName>
        <fullName evidence="2">Uncharacterized protein</fullName>
    </submittedName>
</protein>
<feature type="compositionally biased region" description="Polar residues" evidence="1">
    <location>
        <begin position="478"/>
        <end position="492"/>
    </location>
</feature>
<feature type="compositionally biased region" description="Basic and acidic residues" evidence="1">
    <location>
        <begin position="467"/>
        <end position="477"/>
    </location>
</feature>
<evidence type="ECO:0000313" key="2">
    <source>
        <dbReference type="EMBL" id="RUS79700.1"/>
    </source>
</evidence>
<gene>
    <name evidence="2" type="ORF">EGW08_012534</name>
</gene>
<feature type="region of interest" description="Disordered" evidence="1">
    <location>
        <begin position="355"/>
        <end position="381"/>
    </location>
</feature>
<organism evidence="2 3">
    <name type="scientific">Elysia chlorotica</name>
    <name type="common">Eastern emerald elysia</name>
    <name type="synonym">Sea slug</name>
    <dbReference type="NCBI Taxonomy" id="188477"/>
    <lineage>
        <taxon>Eukaryota</taxon>
        <taxon>Metazoa</taxon>
        <taxon>Spiralia</taxon>
        <taxon>Lophotrochozoa</taxon>
        <taxon>Mollusca</taxon>
        <taxon>Gastropoda</taxon>
        <taxon>Heterobranchia</taxon>
        <taxon>Euthyneura</taxon>
        <taxon>Panpulmonata</taxon>
        <taxon>Sacoglossa</taxon>
        <taxon>Placobranchoidea</taxon>
        <taxon>Plakobranchidae</taxon>
        <taxon>Elysia</taxon>
    </lineage>
</organism>
<feature type="compositionally biased region" description="Pro residues" evidence="1">
    <location>
        <begin position="360"/>
        <end position="375"/>
    </location>
</feature>
<evidence type="ECO:0000313" key="3">
    <source>
        <dbReference type="Proteomes" id="UP000271974"/>
    </source>
</evidence>
<comment type="caution">
    <text evidence="2">The sequence shown here is derived from an EMBL/GenBank/DDBJ whole genome shotgun (WGS) entry which is preliminary data.</text>
</comment>
<feature type="non-terminal residue" evidence="2">
    <location>
        <position position="492"/>
    </location>
</feature>
<feature type="compositionally biased region" description="Polar residues" evidence="1">
    <location>
        <begin position="452"/>
        <end position="463"/>
    </location>
</feature>
<dbReference type="AlphaFoldDB" id="A0A3S1BAR0"/>
<feature type="compositionally biased region" description="Polar residues" evidence="1">
    <location>
        <begin position="137"/>
        <end position="146"/>
    </location>
</feature>
<feature type="non-terminal residue" evidence="2">
    <location>
        <position position="1"/>
    </location>
</feature>
<proteinExistence type="predicted"/>
<feature type="compositionally biased region" description="Polar residues" evidence="1">
    <location>
        <begin position="77"/>
        <end position="91"/>
    </location>
</feature>
<keyword evidence="3" id="KW-1185">Reference proteome</keyword>
<reference evidence="2 3" key="1">
    <citation type="submission" date="2019-01" db="EMBL/GenBank/DDBJ databases">
        <title>A draft genome assembly of the solar-powered sea slug Elysia chlorotica.</title>
        <authorList>
            <person name="Cai H."/>
            <person name="Li Q."/>
            <person name="Fang X."/>
            <person name="Li J."/>
            <person name="Curtis N.E."/>
            <person name="Altenburger A."/>
            <person name="Shibata T."/>
            <person name="Feng M."/>
            <person name="Maeda T."/>
            <person name="Schwartz J.A."/>
            <person name="Shigenobu S."/>
            <person name="Lundholm N."/>
            <person name="Nishiyama T."/>
            <person name="Yang H."/>
            <person name="Hasebe M."/>
            <person name="Li S."/>
            <person name="Pierce S.K."/>
            <person name="Wang J."/>
        </authorList>
    </citation>
    <scope>NUCLEOTIDE SEQUENCE [LARGE SCALE GENOMIC DNA]</scope>
    <source>
        <strain evidence="2">EC2010</strain>
        <tissue evidence="2">Whole organism of an adult</tissue>
    </source>
</reference>
<feature type="compositionally biased region" description="Basic residues" evidence="1">
    <location>
        <begin position="168"/>
        <end position="188"/>
    </location>
</feature>
<evidence type="ECO:0000256" key="1">
    <source>
        <dbReference type="SAM" id="MobiDB-lite"/>
    </source>
</evidence>
<feature type="region of interest" description="Disordered" evidence="1">
    <location>
        <begin position="449"/>
        <end position="492"/>
    </location>
</feature>
<accession>A0A3S1BAR0</accession>